<evidence type="ECO:0000256" key="1">
    <source>
        <dbReference type="SAM" id="MobiDB-lite"/>
    </source>
</evidence>
<feature type="compositionally biased region" description="Pro residues" evidence="1">
    <location>
        <begin position="1"/>
        <end position="10"/>
    </location>
</feature>
<keyword evidence="2" id="KW-0812">Transmembrane</keyword>
<keyword evidence="4" id="KW-1185">Reference proteome</keyword>
<proteinExistence type="predicted"/>
<name>A0ABN5Z224_9MYCO</name>
<feature type="region of interest" description="Disordered" evidence="1">
    <location>
        <begin position="1"/>
        <end position="35"/>
    </location>
</feature>
<keyword evidence="3" id="KW-0614">Plasmid</keyword>
<geneLocation type="plasmid" evidence="3 4">
    <name>pJCM15296</name>
</geneLocation>
<dbReference type="Proteomes" id="UP000465609">
    <property type="component" value="Plasmid pJCM15296"/>
</dbReference>
<dbReference type="EMBL" id="AP022578">
    <property type="protein sequence ID" value="BBX88233.1"/>
    <property type="molecule type" value="Genomic_DNA"/>
</dbReference>
<organism evidence="3 4">
    <name type="scientific">Mycolicibacterium aubagnense</name>
    <dbReference type="NCBI Taxonomy" id="319707"/>
    <lineage>
        <taxon>Bacteria</taxon>
        <taxon>Bacillati</taxon>
        <taxon>Actinomycetota</taxon>
        <taxon>Actinomycetes</taxon>
        <taxon>Mycobacteriales</taxon>
        <taxon>Mycobacteriaceae</taxon>
        <taxon>Mycolicibacterium</taxon>
    </lineage>
</organism>
<feature type="transmembrane region" description="Helical" evidence="2">
    <location>
        <begin position="41"/>
        <end position="61"/>
    </location>
</feature>
<evidence type="ECO:0000313" key="4">
    <source>
        <dbReference type="Proteomes" id="UP000465609"/>
    </source>
</evidence>
<gene>
    <name evidence="3" type="ORF">MAUB_64340</name>
</gene>
<keyword evidence="2" id="KW-1133">Transmembrane helix</keyword>
<evidence type="ECO:0000313" key="3">
    <source>
        <dbReference type="EMBL" id="BBX88233.1"/>
    </source>
</evidence>
<dbReference type="RefSeq" id="WP_138233388.1">
    <property type="nucleotide sequence ID" value="NZ_AP022578.1"/>
</dbReference>
<accession>A0ABN5Z224</accession>
<keyword evidence="2" id="KW-0472">Membrane</keyword>
<protein>
    <recommendedName>
        <fullName evidence="5">SCP domain-containing protein</fullName>
    </recommendedName>
</protein>
<evidence type="ECO:0000256" key="2">
    <source>
        <dbReference type="SAM" id="Phobius"/>
    </source>
</evidence>
<sequence length="200" mass="20674">MTTYAPPPVLAPDQTPAYWQTTPPGGGLPPRPLRTGGRRRGVVAAWVAVAAAAAAVAVSAVNLSTPQAAPVHTTVVPAGPATYTTDQVAAAKQQTCAAWKTASAQMAGASNAAADAPPNWSNPDTKNALAAEARTTLAESAYLRSQIGDATPLELTGPIHDYLVASFDMEHWTMRRNGPNRHEAIGRSNIAANKVDAACT</sequence>
<reference evidence="3 4" key="1">
    <citation type="journal article" date="2019" name="Emerg. Microbes Infect.">
        <title>Comprehensive subspecies identification of 175 nontuberculous mycobacteria species based on 7547 genomic profiles.</title>
        <authorList>
            <person name="Matsumoto Y."/>
            <person name="Kinjo T."/>
            <person name="Motooka D."/>
            <person name="Nabeya D."/>
            <person name="Jung N."/>
            <person name="Uechi K."/>
            <person name="Horii T."/>
            <person name="Iida T."/>
            <person name="Fujita J."/>
            <person name="Nakamura S."/>
        </authorList>
    </citation>
    <scope>NUCLEOTIDE SEQUENCE [LARGE SCALE GENOMIC DNA]</scope>
    <source>
        <strain evidence="3 4">JCM 15296</strain>
        <plasmid evidence="3">pJCM15296</plasmid>
    </source>
</reference>
<evidence type="ECO:0008006" key="5">
    <source>
        <dbReference type="Google" id="ProtNLM"/>
    </source>
</evidence>